<dbReference type="Proteomes" id="UP001367676">
    <property type="component" value="Unassembled WGS sequence"/>
</dbReference>
<dbReference type="Pfam" id="PF02913">
    <property type="entry name" value="FAD-oxidase_C"/>
    <property type="match status" value="1"/>
</dbReference>
<gene>
    <name evidence="11" type="ORF">V9T40_000567</name>
</gene>
<evidence type="ECO:0000256" key="2">
    <source>
        <dbReference type="ARBA" id="ARBA00008000"/>
    </source>
</evidence>
<evidence type="ECO:0000259" key="10">
    <source>
        <dbReference type="Pfam" id="PF02913"/>
    </source>
</evidence>
<dbReference type="FunFam" id="1.10.45.10:FF:000001">
    <property type="entry name" value="D-lactate dehydrogenase mitochondrial"/>
    <property type="match status" value="1"/>
</dbReference>
<protein>
    <recommendedName>
        <fullName evidence="7">D-2-hydroxyglutarate dehydrogenase, mitochondrial</fullName>
        <ecNumber evidence="6">1.1.99.39</ecNumber>
    </recommendedName>
</protein>
<evidence type="ECO:0000256" key="9">
    <source>
        <dbReference type="ARBA" id="ARBA00049267"/>
    </source>
</evidence>
<dbReference type="Gene3D" id="3.30.70.2740">
    <property type="match status" value="1"/>
</dbReference>
<accession>A0AAN9T9K0</accession>
<evidence type="ECO:0000256" key="1">
    <source>
        <dbReference type="ARBA" id="ARBA00001974"/>
    </source>
</evidence>
<evidence type="ECO:0000313" key="12">
    <source>
        <dbReference type="Proteomes" id="UP001367676"/>
    </source>
</evidence>
<dbReference type="InterPro" id="IPR016164">
    <property type="entry name" value="FAD-linked_Oxase-like_C"/>
</dbReference>
<comment type="similarity">
    <text evidence="2">Belongs to the FAD-binding oxidoreductase/transferase type 4 family.</text>
</comment>
<feature type="domain" description="FAD-binding oxidoreductase/transferase type 4 C-terminal" evidence="10">
    <location>
        <begin position="1"/>
        <end position="120"/>
    </location>
</feature>
<sequence>MYTLDVSVPLQHFYEGVQVCDKILKGHPDVLRVTGFGHLGDGNLHLNITSRQFNADLFKYIELKMFEWVASVRGSISAEHGVGFFKPSFIRFSKTPNEIALMQNIKKLMDPNGILNPFKVVP</sequence>
<dbReference type="AlphaFoldDB" id="A0AAN9T9K0"/>
<reference evidence="11 12" key="1">
    <citation type="submission" date="2024-03" db="EMBL/GenBank/DDBJ databases">
        <title>Adaptation during the transition from Ophiocordyceps entomopathogen to insect associate is accompanied by gene loss and intensified selection.</title>
        <authorList>
            <person name="Ward C.M."/>
            <person name="Onetto C.A."/>
            <person name="Borneman A.R."/>
        </authorList>
    </citation>
    <scope>NUCLEOTIDE SEQUENCE [LARGE SCALE GENOMIC DNA]</scope>
    <source>
        <strain evidence="11">AWRI1</strain>
        <tissue evidence="11">Single Adult Female</tissue>
    </source>
</reference>
<keyword evidence="3" id="KW-0285">Flavoprotein</keyword>
<dbReference type="GO" id="GO:0005739">
    <property type="term" value="C:mitochondrion"/>
    <property type="evidence" value="ECO:0007669"/>
    <property type="project" value="TreeGrafter"/>
</dbReference>
<keyword evidence="4" id="KW-0274">FAD</keyword>
<comment type="cofactor">
    <cofactor evidence="1">
        <name>FAD</name>
        <dbReference type="ChEBI" id="CHEBI:57692"/>
    </cofactor>
</comment>
<comment type="catalytic activity">
    <reaction evidence="9">
        <text>(R)-malate + A = oxaloacetate + AH2</text>
        <dbReference type="Rhea" id="RHEA:67460"/>
        <dbReference type="ChEBI" id="CHEBI:13193"/>
        <dbReference type="ChEBI" id="CHEBI:15588"/>
        <dbReference type="ChEBI" id="CHEBI:16452"/>
        <dbReference type="ChEBI" id="CHEBI:17499"/>
    </reaction>
    <physiologicalReaction direction="left-to-right" evidence="9">
        <dbReference type="Rhea" id="RHEA:67461"/>
    </physiologicalReaction>
</comment>
<evidence type="ECO:0000256" key="4">
    <source>
        <dbReference type="ARBA" id="ARBA00022827"/>
    </source>
</evidence>
<dbReference type="PANTHER" id="PTHR43716">
    <property type="entry name" value="D-2-HYDROXYGLUTARATE DEHYDROGENASE, MITOCHONDRIAL"/>
    <property type="match status" value="1"/>
</dbReference>
<evidence type="ECO:0000256" key="3">
    <source>
        <dbReference type="ARBA" id="ARBA00022630"/>
    </source>
</evidence>
<dbReference type="GO" id="GO:0050660">
    <property type="term" value="F:flavin adenine dinucleotide binding"/>
    <property type="evidence" value="ECO:0007669"/>
    <property type="project" value="InterPro"/>
</dbReference>
<evidence type="ECO:0000313" key="11">
    <source>
        <dbReference type="EMBL" id="KAK7579938.1"/>
    </source>
</evidence>
<dbReference type="EC" id="1.1.99.39" evidence="6"/>
<dbReference type="PANTHER" id="PTHR43716:SF1">
    <property type="entry name" value="D-2-HYDROXYGLUTARATE DEHYDROGENASE, MITOCHONDRIAL"/>
    <property type="match status" value="1"/>
</dbReference>
<keyword evidence="5" id="KW-0560">Oxidoreductase</keyword>
<evidence type="ECO:0000256" key="8">
    <source>
        <dbReference type="ARBA" id="ARBA00045410"/>
    </source>
</evidence>
<evidence type="ECO:0000256" key="6">
    <source>
        <dbReference type="ARBA" id="ARBA00039003"/>
    </source>
</evidence>
<proteinExistence type="inferred from homology"/>
<dbReference type="SUPFAM" id="SSF55103">
    <property type="entry name" value="FAD-linked oxidases, C-terminal domain"/>
    <property type="match status" value="1"/>
</dbReference>
<evidence type="ECO:0000256" key="7">
    <source>
        <dbReference type="ARBA" id="ARBA00039639"/>
    </source>
</evidence>
<dbReference type="InterPro" id="IPR004113">
    <property type="entry name" value="FAD-bd_oxidored_4_C"/>
</dbReference>
<dbReference type="InterPro" id="IPR051264">
    <property type="entry name" value="FAD-oxidored/transferase_4"/>
</dbReference>
<dbReference type="InterPro" id="IPR016171">
    <property type="entry name" value="Vanillyl_alc_oxidase_C-sub2"/>
</dbReference>
<comment type="caution">
    <text evidence="11">The sequence shown here is derived from an EMBL/GenBank/DDBJ whole genome shotgun (WGS) entry which is preliminary data.</text>
</comment>
<dbReference type="GO" id="GO:0051990">
    <property type="term" value="F:(R)-2-hydroxyglutarate dehydrogenase activity"/>
    <property type="evidence" value="ECO:0007669"/>
    <property type="project" value="UniProtKB-EC"/>
</dbReference>
<comment type="function">
    <text evidence="8">Catalyzes the oxidation of D-2-hydroxyglutarate (D-2-HG) to alpha-ketoglutarate. Also catalyzes the oxidation of other D-2-hydroxyacids, such as D-malate (D-MAL) and D-lactate (D-LAC). Exhibits high activities towards D-2-HG and D-MAL but a very weak activity towards D-LAC.</text>
</comment>
<dbReference type="Gene3D" id="1.10.45.10">
    <property type="entry name" value="Vanillyl-alcohol Oxidase, Chain A, domain 4"/>
    <property type="match status" value="1"/>
</dbReference>
<dbReference type="EMBL" id="JBBCAQ010000034">
    <property type="protein sequence ID" value="KAK7579938.1"/>
    <property type="molecule type" value="Genomic_DNA"/>
</dbReference>
<keyword evidence="12" id="KW-1185">Reference proteome</keyword>
<evidence type="ECO:0000256" key="5">
    <source>
        <dbReference type="ARBA" id="ARBA00023002"/>
    </source>
</evidence>
<name>A0AAN9T9K0_9HEMI</name>
<organism evidence="11 12">
    <name type="scientific">Parthenolecanium corni</name>
    <dbReference type="NCBI Taxonomy" id="536013"/>
    <lineage>
        <taxon>Eukaryota</taxon>
        <taxon>Metazoa</taxon>
        <taxon>Ecdysozoa</taxon>
        <taxon>Arthropoda</taxon>
        <taxon>Hexapoda</taxon>
        <taxon>Insecta</taxon>
        <taxon>Pterygota</taxon>
        <taxon>Neoptera</taxon>
        <taxon>Paraneoptera</taxon>
        <taxon>Hemiptera</taxon>
        <taxon>Sternorrhyncha</taxon>
        <taxon>Coccoidea</taxon>
        <taxon>Coccidae</taxon>
        <taxon>Parthenolecanium</taxon>
    </lineage>
</organism>